<evidence type="ECO:0000256" key="13">
    <source>
        <dbReference type="HAMAP-Rule" id="MF_01301"/>
    </source>
</evidence>
<dbReference type="InterPro" id="IPR036998">
    <property type="entry name" value="Porin_LamB_sf"/>
</dbReference>
<accession>A0A3R9A2X5</accession>
<comment type="catalytic activity">
    <reaction evidence="12 13">
        <text>beta-maltose(in) = beta-maltose(out)</text>
        <dbReference type="Rhea" id="RHEA:29731"/>
        <dbReference type="ChEBI" id="CHEBI:18147"/>
    </reaction>
</comment>
<keyword evidence="11 13" id="KW-0998">Cell outer membrane</keyword>
<protein>
    <recommendedName>
        <fullName evidence="13">Maltoporin</fullName>
    </recommendedName>
    <alternativeName>
        <fullName evidence="13">Maltose-inducible porin</fullName>
    </alternativeName>
</protein>
<dbReference type="Pfam" id="PF02264">
    <property type="entry name" value="LamB"/>
    <property type="match status" value="1"/>
</dbReference>
<dbReference type="GO" id="GO:0042958">
    <property type="term" value="F:maltodextrin transmembrane transporter activity"/>
    <property type="evidence" value="ECO:0007669"/>
    <property type="project" value="InterPro"/>
</dbReference>
<feature type="site" description="Greasy slide, important in sugar transport" evidence="13">
    <location>
        <position position="99"/>
    </location>
</feature>
<feature type="chain" id="PRO_5018798627" description="Maltoporin" evidence="13">
    <location>
        <begin position="26"/>
        <end position="435"/>
    </location>
</feature>
<name>A0A3R9A2X5_ENTCL</name>
<comment type="function">
    <text evidence="13">Involved in the transport of maltose and maltodextrins.</text>
</comment>
<sequence precursor="true">MMITLRKVPLALAIAAGIMSAQAGAVDFKGYARSGIGWTGSGGEQQCFQATGAQSKYRLGNECETYAELKLGQEVWKEGDKSFYFDTNVAYSVSQQNDWESTSPAFREANVQGKNLIEWLPGSTIWAGKRFYQRHDVHMIDFYYWDISGPGAGIENIDLGFGKLSLAATRSSESGGSATFADRDANGDRIYDNVVPNDVFDVRLAGLETNPGGTLELGVDYGHTNIPDDYYLQPGASKDGWLFTAEHTQSMMKGFNKFVLQYGTDSMTSNGKGIPQGGSVDNDGSMWRVLDHGAITLADRWDLMYVGMYQNIDRDNNNGTEWWTVGVRPMFKWTPIMSTLLEVGYDNVKSQRTDEKNSQYKITLAQQWQAGDSIWSRPAIRVFATYAKWDEKWGYANNSDTGYTSGVAYSDTSAKTFSRGDNDEWTFGAQMEIWW</sequence>
<keyword evidence="6 13" id="KW-0812">Transmembrane</keyword>
<feature type="site" description="Greasy slide, important in sugar transport" evidence="13">
    <location>
        <position position="255"/>
    </location>
</feature>
<gene>
    <name evidence="13" type="primary">lamB</name>
    <name evidence="14" type="ORF">EGK68_15290</name>
</gene>
<evidence type="ECO:0000256" key="2">
    <source>
        <dbReference type="ARBA" id="ARBA00007055"/>
    </source>
</evidence>
<dbReference type="InterPro" id="IPR003192">
    <property type="entry name" value="Porin_LamB"/>
</dbReference>
<evidence type="ECO:0000256" key="5">
    <source>
        <dbReference type="ARBA" id="ARBA00022597"/>
    </source>
</evidence>
<dbReference type="RefSeq" id="WP_014830276.1">
    <property type="nucleotide sequence ID" value="NZ_ABFHGT050000001.1"/>
</dbReference>
<feature type="signal peptide" evidence="13">
    <location>
        <begin position="1"/>
        <end position="25"/>
    </location>
</feature>
<dbReference type="InterPro" id="IPR023738">
    <property type="entry name" value="Maltoporin"/>
</dbReference>
<feature type="site" description="Greasy slide, important in sugar transport" evidence="13">
    <location>
        <position position="375"/>
    </location>
</feature>
<evidence type="ECO:0000256" key="4">
    <source>
        <dbReference type="ARBA" id="ARBA00022452"/>
    </source>
</evidence>
<dbReference type="GO" id="GO:0006811">
    <property type="term" value="P:monoatomic ion transport"/>
    <property type="evidence" value="ECO:0007669"/>
    <property type="project" value="UniProtKB-KW"/>
</dbReference>
<dbReference type="CDD" id="cd01346">
    <property type="entry name" value="Maltoporin-like"/>
    <property type="match status" value="1"/>
</dbReference>
<dbReference type="AlphaFoldDB" id="A0A3R9A2X5"/>
<dbReference type="SUPFAM" id="SSF56935">
    <property type="entry name" value="Porins"/>
    <property type="match status" value="1"/>
</dbReference>
<dbReference type="PANTHER" id="PTHR38762">
    <property type="entry name" value="CRYPTIC OUTER MEMBRANE PORIN BGLH-RELATED"/>
    <property type="match status" value="1"/>
</dbReference>
<feature type="site" description="Important in sugar transport" evidence="13">
    <location>
        <position position="143"/>
    </location>
</feature>
<dbReference type="PANTHER" id="PTHR38762:SF1">
    <property type="entry name" value="CRYPTIC OUTER MEMBRANE PORIN BGLH-RELATED"/>
    <property type="match status" value="1"/>
</dbReference>
<evidence type="ECO:0000256" key="9">
    <source>
        <dbReference type="ARBA" id="ARBA00023114"/>
    </source>
</evidence>
<comment type="similarity">
    <text evidence="2 13">Belongs to the porin LamB (TC 1.B.3) family.</text>
</comment>
<evidence type="ECO:0000256" key="6">
    <source>
        <dbReference type="ARBA" id="ARBA00022692"/>
    </source>
</evidence>
<evidence type="ECO:0000256" key="12">
    <source>
        <dbReference type="ARBA" id="ARBA00050956"/>
    </source>
</evidence>
<dbReference type="Proteomes" id="UP000275321">
    <property type="component" value="Unassembled WGS sequence"/>
</dbReference>
<comment type="induction">
    <text evidence="13">By maltose.</text>
</comment>
<dbReference type="GO" id="GO:0015481">
    <property type="term" value="F:maltose transporting porin activity"/>
    <property type="evidence" value="ECO:0007669"/>
    <property type="project" value="InterPro"/>
</dbReference>
<dbReference type="NCBIfam" id="NF006860">
    <property type="entry name" value="PRK09360.1"/>
    <property type="match status" value="1"/>
</dbReference>
<keyword evidence="10 13" id="KW-0472">Membrane</keyword>
<evidence type="ECO:0000256" key="7">
    <source>
        <dbReference type="ARBA" id="ARBA00022729"/>
    </source>
</evidence>
<dbReference type="Gene3D" id="2.40.170.10">
    <property type="entry name" value="Porin, LamB type"/>
    <property type="match status" value="1"/>
</dbReference>
<feature type="site" description="Greasy slide, important in sugar transport" evidence="13">
    <location>
        <position position="66"/>
    </location>
</feature>
<evidence type="ECO:0000256" key="10">
    <source>
        <dbReference type="ARBA" id="ARBA00023136"/>
    </source>
</evidence>
<reference evidence="14 15" key="1">
    <citation type="submission" date="2018-10" db="EMBL/GenBank/DDBJ databases">
        <title>Transmission dynamics of multidrug resistant bacteria on intensive care unit surfaces.</title>
        <authorList>
            <person name="D'Souza A.W."/>
            <person name="Potter R.F."/>
            <person name="Wallace M."/>
            <person name="Shupe A."/>
            <person name="Patel S."/>
            <person name="Sun S."/>
            <person name="Gul D."/>
            <person name="Kwon J.H."/>
            <person name="Andleeb S."/>
            <person name="Burnham C.-A.D."/>
            <person name="Dantas G."/>
        </authorList>
    </citation>
    <scope>NUCLEOTIDE SEQUENCE [LARGE SCALE GENOMIC DNA]</scope>
    <source>
        <strain evidence="14 15">EC_073</strain>
    </source>
</reference>
<feature type="site" description="Greasy slide, important in sugar transport" evidence="13">
    <location>
        <position position="434"/>
    </location>
</feature>
<feature type="site" description="Greasy slide, important in sugar transport" evidence="13">
    <location>
        <position position="31"/>
    </location>
</feature>
<evidence type="ECO:0000313" key="15">
    <source>
        <dbReference type="Proteomes" id="UP000275321"/>
    </source>
</evidence>
<evidence type="ECO:0000256" key="11">
    <source>
        <dbReference type="ARBA" id="ARBA00023237"/>
    </source>
</evidence>
<dbReference type="EMBL" id="RHWT01000020">
    <property type="protein sequence ID" value="RSB29722.1"/>
    <property type="molecule type" value="Genomic_DNA"/>
</dbReference>
<comment type="caution">
    <text evidence="14">The sequence shown here is derived from an EMBL/GenBank/DDBJ whole genome shotgun (WGS) entry which is preliminary data.</text>
</comment>
<dbReference type="InterPro" id="IPR050286">
    <property type="entry name" value="G_neg_Bact_CarbUptk_Porin"/>
</dbReference>
<dbReference type="GO" id="GO:0009279">
    <property type="term" value="C:cell outer membrane"/>
    <property type="evidence" value="ECO:0007669"/>
    <property type="project" value="UniProtKB-SubCell"/>
</dbReference>
<keyword evidence="4 13" id="KW-1134">Transmembrane beta strand</keyword>
<dbReference type="FunFam" id="2.40.170.10:FF:000001">
    <property type="entry name" value="Maltoporin"/>
    <property type="match status" value="1"/>
</dbReference>
<dbReference type="GO" id="GO:0046930">
    <property type="term" value="C:pore complex"/>
    <property type="evidence" value="ECO:0007669"/>
    <property type="project" value="UniProtKB-KW"/>
</dbReference>
<keyword evidence="8 13" id="KW-0406">Ion transport</keyword>
<proteinExistence type="evidence at transcript level"/>
<evidence type="ECO:0000313" key="14">
    <source>
        <dbReference type="EMBL" id="RSB29722.1"/>
    </source>
</evidence>
<comment type="subunit">
    <text evidence="13">Homotrimer formed of three 18-stranded antiparallel beta-barrels, containing three independent channels.</text>
</comment>
<comment type="subcellular location">
    <subcellularLocation>
        <location evidence="1 13">Cell outer membrane</location>
        <topology evidence="1 13">Multi-pass membrane protein</topology>
    </subcellularLocation>
</comment>
<dbReference type="HAMAP" id="MF_01301">
    <property type="entry name" value="LamB"/>
    <property type="match status" value="1"/>
</dbReference>
<keyword evidence="9 13" id="KW-0626">Porin</keyword>
<keyword evidence="3 13" id="KW-0813">Transport</keyword>
<evidence type="ECO:0000256" key="3">
    <source>
        <dbReference type="ARBA" id="ARBA00022448"/>
    </source>
</evidence>
<keyword evidence="7 13" id="KW-0732">Signal</keyword>
<evidence type="ECO:0000256" key="1">
    <source>
        <dbReference type="ARBA" id="ARBA00004571"/>
    </source>
</evidence>
<evidence type="ECO:0000256" key="8">
    <source>
        <dbReference type="ARBA" id="ARBA00023065"/>
    </source>
</evidence>
<organism evidence="14 15">
    <name type="scientific">Enterobacter cloacae</name>
    <dbReference type="NCBI Taxonomy" id="550"/>
    <lineage>
        <taxon>Bacteria</taxon>
        <taxon>Pseudomonadati</taxon>
        <taxon>Pseudomonadota</taxon>
        <taxon>Gammaproteobacteria</taxon>
        <taxon>Enterobacterales</taxon>
        <taxon>Enterobacteriaceae</taxon>
        <taxon>Enterobacter</taxon>
        <taxon>Enterobacter cloacae complex</taxon>
    </lineage>
</organism>
<keyword evidence="5 13" id="KW-0762">Sugar transport</keyword>